<feature type="region of interest" description="Disordered" evidence="3">
    <location>
        <begin position="414"/>
        <end position="493"/>
    </location>
</feature>
<feature type="compositionally biased region" description="Low complexity" evidence="3">
    <location>
        <begin position="461"/>
        <end position="489"/>
    </location>
</feature>
<proteinExistence type="predicted"/>
<dbReference type="InterPro" id="IPR009057">
    <property type="entry name" value="Homeodomain-like_sf"/>
</dbReference>
<feature type="region of interest" description="Disordered" evidence="3">
    <location>
        <begin position="296"/>
        <end position="328"/>
    </location>
</feature>
<dbReference type="GO" id="GO:0005634">
    <property type="term" value="C:nucleus"/>
    <property type="evidence" value="ECO:0007669"/>
    <property type="project" value="TreeGrafter"/>
</dbReference>
<feature type="region of interest" description="Disordered" evidence="3">
    <location>
        <begin position="345"/>
        <end position="370"/>
    </location>
</feature>
<feature type="domain" description="HTH CENPB-type" evidence="4">
    <location>
        <begin position="202"/>
        <end position="276"/>
    </location>
</feature>
<evidence type="ECO:0000313" key="5">
    <source>
        <dbReference type="EMBL" id="KAJ4198145.1"/>
    </source>
</evidence>
<dbReference type="PANTHER" id="PTHR19303">
    <property type="entry name" value="TRANSPOSON"/>
    <property type="match status" value="1"/>
</dbReference>
<accession>A0A9W8RH88</accession>
<feature type="region of interest" description="Disordered" evidence="3">
    <location>
        <begin position="1"/>
        <end position="46"/>
    </location>
</feature>
<dbReference type="PANTHER" id="PTHR19303:SF70">
    <property type="entry name" value="HTH CENPB-TYPE DOMAIN-CONTAINING PROTEIN"/>
    <property type="match status" value="1"/>
</dbReference>
<feature type="compositionally biased region" description="Polar residues" evidence="3">
    <location>
        <begin position="296"/>
        <end position="321"/>
    </location>
</feature>
<dbReference type="OrthoDB" id="9909311at2759"/>
<evidence type="ECO:0000256" key="3">
    <source>
        <dbReference type="SAM" id="MobiDB-lite"/>
    </source>
</evidence>
<feature type="region of interest" description="Disordered" evidence="3">
    <location>
        <begin position="61"/>
        <end position="149"/>
    </location>
</feature>
<feature type="compositionally biased region" description="Polar residues" evidence="3">
    <location>
        <begin position="427"/>
        <end position="437"/>
    </location>
</feature>
<feature type="compositionally biased region" description="Polar residues" evidence="3">
    <location>
        <begin position="1"/>
        <end position="11"/>
    </location>
</feature>
<dbReference type="PROSITE" id="PS51253">
    <property type="entry name" value="HTH_CENPB"/>
    <property type="match status" value="1"/>
</dbReference>
<evidence type="ECO:0000259" key="4">
    <source>
        <dbReference type="PROSITE" id="PS51253"/>
    </source>
</evidence>
<feature type="compositionally biased region" description="Low complexity" evidence="3">
    <location>
        <begin position="19"/>
        <end position="46"/>
    </location>
</feature>
<gene>
    <name evidence="5" type="ORF">NW755_000832</name>
</gene>
<feature type="region of interest" description="Disordered" evidence="3">
    <location>
        <begin position="191"/>
        <end position="215"/>
    </location>
</feature>
<keyword evidence="6" id="KW-1185">Reference proteome</keyword>
<comment type="caution">
    <text evidence="5">The sequence shown here is derived from an EMBL/GenBank/DDBJ whole genome shotgun (WGS) entry which is preliminary data.</text>
</comment>
<dbReference type="Pfam" id="PF03221">
    <property type="entry name" value="HTH_Tnp_Tc5"/>
    <property type="match status" value="1"/>
</dbReference>
<dbReference type="SUPFAM" id="SSF46689">
    <property type="entry name" value="Homeodomain-like"/>
    <property type="match status" value="2"/>
</dbReference>
<dbReference type="SMART" id="SM00674">
    <property type="entry name" value="CENPB"/>
    <property type="match status" value="1"/>
</dbReference>
<keyword evidence="2" id="KW-0539">Nucleus</keyword>
<name>A0A9W8RH88_9HYPO</name>
<dbReference type="Proteomes" id="UP001152087">
    <property type="component" value="Unassembled WGS sequence"/>
</dbReference>
<dbReference type="InterPro" id="IPR006600">
    <property type="entry name" value="HTH_CenpB_DNA-bd_dom"/>
</dbReference>
<dbReference type="InterPro" id="IPR007889">
    <property type="entry name" value="HTH_Psq"/>
</dbReference>
<evidence type="ECO:0000256" key="2">
    <source>
        <dbReference type="ARBA" id="ARBA00023242"/>
    </source>
</evidence>
<evidence type="ECO:0000256" key="1">
    <source>
        <dbReference type="ARBA" id="ARBA00023125"/>
    </source>
</evidence>
<feature type="compositionally biased region" description="Pro residues" evidence="3">
    <location>
        <begin position="70"/>
        <end position="91"/>
    </location>
</feature>
<dbReference type="EMBL" id="JAOQAV010000001">
    <property type="protein sequence ID" value="KAJ4198145.1"/>
    <property type="molecule type" value="Genomic_DNA"/>
</dbReference>
<organism evidence="5 6">
    <name type="scientific">Fusarium falciforme</name>
    <dbReference type="NCBI Taxonomy" id="195108"/>
    <lineage>
        <taxon>Eukaryota</taxon>
        <taxon>Fungi</taxon>
        <taxon>Dikarya</taxon>
        <taxon>Ascomycota</taxon>
        <taxon>Pezizomycotina</taxon>
        <taxon>Sordariomycetes</taxon>
        <taxon>Hypocreomycetidae</taxon>
        <taxon>Hypocreales</taxon>
        <taxon>Nectriaceae</taxon>
        <taxon>Fusarium</taxon>
        <taxon>Fusarium solani species complex</taxon>
    </lineage>
</organism>
<keyword evidence="1" id="KW-0238">DNA-binding</keyword>
<reference evidence="5" key="1">
    <citation type="submission" date="2022-09" db="EMBL/GenBank/DDBJ databases">
        <title>Fusarium specimens isolated from Avocado Roots.</title>
        <authorList>
            <person name="Stajich J."/>
            <person name="Roper C."/>
            <person name="Heimlech-Rivalta G."/>
        </authorList>
    </citation>
    <scope>NUCLEOTIDE SEQUENCE</scope>
    <source>
        <strain evidence="5">A02</strain>
    </source>
</reference>
<protein>
    <recommendedName>
        <fullName evidence="4">HTH CENPB-type domain-containing protein</fullName>
    </recommendedName>
</protein>
<dbReference type="GO" id="GO:0003677">
    <property type="term" value="F:DNA binding"/>
    <property type="evidence" value="ECO:0007669"/>
    <property type="project" value="UniProtKB-KW"/>
</dbReference>
<dbReference type="Gene3D" id="1.10.10.60">
    <property type="entry name" value="Homeodomain-like"/>
    <property type="match status" value="2"/>
</dbReference>
<dbReference type="InterPro" id="IPR050863">
    <property type="entry name" value="CenT-Element_Derived"/>
</dbReference>
<dbReference type="AlphaFoldDB" id="A0A9W8RH88"/>
<feature type="compositionally biased region" description="Polar residues" evidence="3">
    <location>
        <begin position="100"/>
        <end position="116"/>
    </location>
</feature>
<dbReference type="Pfam" id="PF04218">
    <property type="entry name" value="CENP-B_N"/>
    <property type="match status" value="1"/>
</dbReference>
<sequence length="561" mass="60875">MNNVNGTSTMGHDTIMAQSNGSSNSNGYGSDTWTSMSPYSQSPYSASPLTEYPSFGAFVSHGMPSEPLNRMPPPPPQPHQMIQPAPPPPPMAHHQLPMLNTTWPSQLTNPTPSGSYSAPPLSITPATSAPPVDPPRLPTQHEKSRKTLTTEQKRAMCQFHEDNPGTRQADIGARFGVERSTVSKVLRHKDQYLKRDQEPENPAVKRGKGKHPDFDRTLSNYVRRQQQRGFKVSDEEIMEQARLFAHASGNQENVLNGLTSSWLQKFKQKHGIGGAKLTRRASEANIPDSARLSTLVTKNNSSQDILSPTSPTGNISPLSGSRSDEDGPIDGIDFDLITYKHTESQSTTSLSSDLRDNPASSFSGTMSPTGTFTFSPDPNVGGFPMDQLRGADFQSREKRSNTFPSLNIDYVNQVSGSTEPMTPRHIPSSTAPSSALESPQHELHGAPFSIDTSVNSPPPTLRRSSSNSSITRSTATCPTPVDSSPVSPSQEDARRAAQTLLTYIQTAGNFDSNEYITIVQLTKKLKIHQHQGGRPSIGGLSRIPEGDVEAPALISAKMETT</sequence>
<evidence type="ECO:0000313" key="6">
    <source>
        <dbReference type="Proteomes" id="UP001152087"/>
    </source>
</evidence>